<dbReference type="Gene3D" id="3.30.390.10">
    <property type="entry name" value="Enolase-like, N-terminal domain"/>
    <property type="match status" value="1"/>
</dbReference>
<dbReference type="InterPro" id="IPR029065">
    <property type="entry name" value="Enolase_C-like"/>
</dbReference>
<dbReference type="InterPro" id="IPR013342">
    <property type="entry name" value="Mandelate_racemase_C"/>
</dbReference>
<sequence>MKITKVRPILTAPDGIALVIVKVETDQDGLYGVGCATFTQRPTLVAKAVEEYLDPLLQGRDPANIEDLWHMMYVNSYWRNGPVLNNAISGVDQALWDIKGKIANMPVYDLLGGKTREAAMVYRHADGREPQEVLENVIKYQEEGYLAVRCQMGGYGGRVKDITAATAVPSKDAPQATHRMKGLDRADSAFPGAYYDADAYARSIPPLFDHIRSKIGFDLFLLHDIHERIAPIDAIRMAKELEQYRLFFLEDPLAPDQIEWFRRLRQQSATPIAMGELHNNPLEWRPLIVEQLIDFVRAHISQLGGLTPARKMAALCENFGVRTAWHGPGDTSPVGHAVNLHLDLACHNFGIQEVINFSDAIYEVFPGTPTLANGYLWANDQPGLGIDIDEAAAAKYPIEIKPIGWTQSRWPDGTIWTP</sequence>
<dbReference type="InterPro" id="IPR034593">
    <property type="entry name" value="DgoD-like"/>
</dbReference>
<dbReference type="SUPFAM" id="SSF54826">
    <property type="entry name" value="Enolase N-terminal domain-like"/>
    <property type="match status" value="1"/>
</dbReference>
<keyword evidence="3" id="KW-0460">Magnesium</keyword>
<dbReference type="InterPro" id="IPR018110">
    <property type="entry name" value="Mandel_Rmase/mucon_lact_enz_CS"/>
</dbReference>
<evidence type="ECO:0000259" key="4">
    <source>
        <dbReference type="SMART" id="SM00922"/>
    </source>
</evidence>
<dbReference type="FunFam" id="3.20.20.120:FF:000011">
    <property type="entry name" value="D-galactonate dehydratase family member VSWAT3_13707"/>
    <property type="match status" value="1"/>
</dbReference>
<dbReference type="GO" id="GO:0000287">
    <property type="term" value="F:magnesium ion binding"/>
    <property type="evidence" value="ECO:0007669"/>
    <property type="project" value="UniProtKB-ARBA"/>
</dbReference>
<name>A0A0N8PSB8_9CHLR</name>
<gene>
    <name evidence="5" type="ORF">SE17_16405</name>
</gene>
<proteinExistence type="inferred from homology"/>
<feature type="domain" description="Mandelate racemase/muconate lactonizing enzyme C-terminal" evidence="4">
    <location>
        <begin position="130"/>
        <end position="271"/>
    </location>
</feature>
<dbReference type="Gene3D" id="3.20.20.120">
    <property type="entry name" value="Enolase-like C-terminal domain"/>
    <property type="match status" value="1"/>
</dbReference>
<reference evidence="5 6" key="1">
    <citation type="submission" date="2015-09" db="EMBL/GenBank/DDBJ databases">
        <title>Draft genome sequence of Kouleothrix aurantiaca JCM 19913.</title>
        <authorList>
            <person name="Hemp J."/>
        </authorList>
    </citation>
    <scope>NUCLEOTIDE SEQUENCE [LARGE SCALE GENOMIC DNA]</scope>
    <source>
        <strain evidence="5 6">COM-B</strain>
    </source>
</reference>
<dbReference type="AlphaFoldDB" id="A0A0N8PSB8"/>
<accession>A0A0N8PSB8</accession>
<evidence type="ECO:0000256" key="1">
    <source>
        <dbReference type="ARBA" id="ARBA00010339"/>
    </source>
</evidence>
<dbReference type="EMBL" id="LJCR01000596">
    <property type="protein sequence ID" value="KPV52285.1"/>
    <property type="molecule type" value="Genomic_DNA"/>
</dbReference>
<dbReference type="PATRIC" id="fig|186479.3.peg.9213"/>
<dbReference type="PROSITE" id="PS00908">
    <property type="entry name" value="MR_MLE_1"/>
    <property type="match status" value="1"/>
</dbReference>
<evidence type="ECO:0000256" key="3">
    <source>
        <dbReference type="ARBA" id="ARBA00022842"/>
    </source>
</evidence>
<protein>
    <submittedName>
        <fullName evidence="5">2-dehydro-3-deoxy-6-phosphogalactonate aldolase</fullName>
    </submittedName>
</protein>
<dbReference type="InterPro" id="IPR013341">
    <property type="entry name" value="Mandelate_racemase_N_dom"/>
</dbReference>
<evidence type="ECO:0000256" key="2">
    <source>
        <dbReference type="ARBA" id="ARBA00022723"/>
    </source>
</evidence>
<dbReference type="SFLD" id="SFLDS00001">
    <property type="entry name" value="Enolase"/>
    <property type="match status" value="1"/>
</dbReference>
<organism evidence="5 6">
    <name type="scientific">Kouleothrix aurantiaca</name>
    <dbReference type="NCBI Taxonomy" id="186479"/>
    <lineage>
        <taxon>Bacteria</taxon>
        <taxon>Bacillati</taxon>
        <taxon>Chloroflexota</taxon>
        <taxon>Chloroflexia</taxon>
        <taxon>Chloroflexales</taxon>
        <taxon>Roseiflexineae</taxon>
        <taxon>Roseiflexaceae</taxon>
        <taxon>Kouleothrix</taxon>
    </lineage>
</organism>
<dbReference type="PANTHER" id="PTHR48080:SF6">
    <property type="entry name" value="STARVATION-SENSING PROTEIN RSPA"/>
    <property type="match status" value="1"/>
</dbReference>
<keyword evidence="6" id="KW-1185">Reference proteome</keyword>
<dbReference type="PROSITE" id="PS00909">
    <property type="entry name" value="MR_MLE_2"/>
    <property type="match status" value="1"/>
</dbReference>
<comment type="caution">
    <text evidence="5">The sequence shown here is derived from an EMBL/GenBank/DDBJ whole genome shotgun (WGS) entry which is preliminary data.</text>
</comment>
<evidence type="ECO:0000313" key="6">
    <source>
        <dbReference type="Proteomes" id="UP000050509"/>
    </source>
</evidence>
<dbReference type="GO" id="GO:0009063">
    <property type="term" value="P:amino acid catabolic process"/>
    <property type="evidence" value="ECO:0007669"/>
    <property type="project" value="InterPro"/>
</dbReference>
<dbReference type="InterPro" id="IPR036849">
    <property type="entry name" value="Enolase-like_C_sf"/>
</dbReference>
<dbReference type="PANTHER" id="PTHR48080">
    <property type="entry name" value="D-GALACTONATE DEHYDRATASE-RELATED"/>
    <property type="match status" value="1"/>
</dbReference>
<comment type="similarity">
    <text evidence="1">Belongs to the mandelate racemase/muconate lactonizing enzyme family. GalD subfamily.</text>
</comment>
<evidence type="ECO:0000313" key="5">
    <source>
        <dbReference type="EMBL" id="KPV52285.1"/>
    </source>
</evidence>
<dbReference type="SMART" id="SM00922">
    <property type="entry name" value="MR_MLE"/>
    <property type="match status" value="1"/>
</dbReference>
<dbReference type="SUPFAM" id="SSF51604">
    <property type="entry name" value="Enolase C-terminal domain-like"/>
    <property type="match status" value="1"/>
</dbReference>
<keyword evidence="2" id="KW-0479">Metal-binding</keyword>
<dbReference type="InterPro" id="IPR029017">
    <property type="entry name" value="Enolase-like_N"/>
</dbReference>
<dbReference type="Pfam" id="PF02746">
    <property type="entry name" value="MR_MLE_N"/>
    <property type="match status" value="1"/>
</dbReference>
<dbReference type="Pfam" id="PF13378">
    <property type="entry name" value="MR_MLE_C"/>
    <property type="match status" value="1"/>
</dbReference>
<dbReference type="Proteomes" id="UP000050509">
    <property type="component" value="Unassembled WGS sequence"/>
</dbReference>